<dbReference type="Proteomes" id="UP001652624">
    <property type="component" value="Chromosome 23"/>
</dbReference>
<protein>
    <submittedName>
        <fullName evidence="4">Sperm microtubule associated protein 2 isoform X2</fullName>
    </submittedName>
</protein>
<accession>A0A1S2ZUW3</accession>
<dbReference type="CTD" id="51298"/>
<organism evidence="3 4">
    <name type="scientific">Erinaceus europaeus</name>
    <name type="common">Western European hedgehog</name>
    <dbReference type="NCBI Taxonomy" id="9365"/>
    <lineage>
        <taxon>Eukaryota</taxon>
        <taxon>Metazoa</taxon>
        <taxon>Chordata</taxon>
        <taxon>Craniata</taxon>
        <taxon>Vertebrata</taxon>
        <taxon>Euteleostomi</taxon>
        <taxon>Mammalia</taxon>
        <taxon>Eutheria</taxon>
        <taxon>Laurasiatheria</taxon>
        <taxon>Eulipotyphla</taxon>
        <taxon>Erinaceidae</taxon>
        <taxon>Erinaceinae</taxon>
        <taxon>Erinaceus</taxon>
    </lineage>
</organism>
<dbReference type="SMART" id="SM00705">
    <property type="entry name" value="THEG"/>
    <property type="match status" value="7"/>
</dbReference>
<dbReference type="eggNOG" id="ENOG502S0P4">
    <property type="taxonomic scope" value="Eukaryota"/>
</dbReference>
<feature type="compositionally biased region" description="Basic and acidic residues" evidence="2">
    <location>
        <begin position="116"/>
        <end position="129"/>
    </location>
</feature>
<dbReference type="AlphaFoldDB" id="A0A1S2ZUW3"/>
<feature type="region of interest" description="Disordered" evidence="2">
    <location>
        <begin position="403"/>
        <end position="422"/>
    </location>
</feature>
<evidence type="ECO:0000313" key="4">
    <source>
        <dbReference type="RefSeq" id="XP_007524903.2"/>
    </source>
</evidence>
<dbReference type="RefSeq" id="XP_007524903.2">
    <property type="nucleotide sequence ID" value="XM_007524841.2"/>
</dbReference>
<dbReference type="GO" id="GO:0007283">
    <property type="term" value="P:spermatogenesis"/>
    <property type="evidence" value="ECO:0007669"/>
    <property type="project" value="TreeGrafter"/>
</dbReference>
<reference evidence="4" key="1">
    <citation type="submission" date="2025-08" db="UniProtKB">
        <authorList>
            <consortium name="RefSeq"/>
        </authorList>
    </citation>
    <scope>IDENTIFICATION</scope>
</reference>
<dbReference type="InterPro" id="IPR006623">
    <property type="entry name" value="THEG"/>
</dbReference>
<dbReference type="GeneID" id="103115090"/>
<dbReference type="Pfam" id="PF14912">
    <property type="entry name" value="THEG"/>
    <property type="match status" value="3"/>
</dbReference>
<dbReference type="InterPro" id="IPR042401">
    <property type="entry name" value="SPMAP2-like"/>
</dbReference>
<feature type="region of interest" description="Disordered" evidence="2">
    <location>
        <begin position="20"/>
        <end position="179"/>
    </location>
</feature>
<name>A0A1S2ZUW3_ERIEU</name>
<evidence type="ECO:0000256" key="2">
    <source>
        <dbReference type="SAM" id="MobiDB-lite"/>
    </source>
</evidence>
<dbReference type="PANTHER" id="PTHR15901">
    <property type="entry name" value="TESTICULAR HAPLOID EXPRESSED GENE PROTEIN"/>
    <property type="match status" value="1"/>
</dbReference>
<evidence type="ECO:0000256" key="1">
    <source>
        <dbReference type="ARBA" id="ARBA00022737"/>
    </source>
</evidence>
<dbReference type="InParanoid" id="A0A1S2ZUW3"/>
<keyword evidence="1" id="KW-0677">Repeat</keyword>
<dbReference type="PANTHER" id="PTHR15901:SF16">
    <property type="entry name" value="TESTICULAR HAPLOID EXPRESSED GENE PROTEIN"/>
    <property type="match status" value="1"/>
</dbReference>
<keyword evidence="3" id="KW-1185">Reference proteome</keyword>
<sequence>MWPFSRCLATVTWVLRELGGRSEAAPSMGDHRRSSLDPPAGRSQPGSLSQDVLPGRSQPGSLSQDVLPDRSQPGSLSQDILPGRSQPGSLSQEAQPRAQGSLEEEEDLSVPGTAFEQRDSKYQDVEDGGRGSLVQEAELPPEEEVAVEEPLNPEEATSEQQQALKKDTEEGVAEMSRLSITQRFPGRRHRLRDLARPKTDWQSVKDRPSVYWTERFVKDTTLSITVPAVSRRVEELARPKRFYSEYYNNNRRAAGWPVQRPTLKHQASSRLQELATPKPRNNIWCLAMSQVSQVSKAAQTAVPSKRTLRLSQPRAPAALAEEWDPMPKPKHRMSDYNRLLQLSTPKAQSEKCVPDRDPRWEVQDVTKKAVASPRTLSLAQPKVRKDLNEGYDPYHISPATLLARASPRLDELATPKSTTRKA</sequence>
<gene>
    <name evidence="4" type="primary">SPMAP2</name>
</gene>
<dbReference type="OrthoDB" id="25466at2759"/>
<evidence type="ECO:0000313" key="3">
    <source>
        <dbReference type="Proteomes" id="UP001652624"/>
    </source>
</evidence>
<proteinExistence type="predicted"/>
<dbReference type="FunCoup" id="A0A1S2ZUW3">
    <property type="interactions" value="16"/>
</dbReference>